<evidence type="ECO:0000313" key="2">
    <source>
        <dbReference type="Proteomes" id="UP000218022"/>
    </source>
</evidence>
<comment type="caution">
    <text evidence="1">The sequence shown here is derived from an EMBL/GenBank/DDBJ whole genome shotgun (WGS) entry which is preliminary data.</text>
</comment>
<name>A0A2A4EYM9_9BURK</name>
<organism evidence="1 2">
    <name type="scientific">Paraburkholderia acidicola</name>
    <dbReference type="NCBI Taxonomy" id="1912599"/>
    <lineage>
        <taxon>Bacteria</taxon>
        <taxon>Pseudomonadati</taxon>
        <taxon>Pseudomonadota</taxon>
        <taxon>Betaproteobacteria</taxon>
        <taxon>Burkholderiales</taxon>
        <taxon>Burkholderiaceae</taxon>
        <taxon>Paraburkholderia</taxon>
    </lineage>
</organism>
<evidence type="ECO:0000313" key="1">
    <source>
        <dbReference type="EMBL" id="PCE25498.1"/>
    </source>
</evidence>
<dbReference type="PROSITE" id="PS51257">
    <property type="entry name" value="PROKAR_LIPOPROTEIN"/>
    <property type="match status" value="1"/>
</dbReference>
<gene>
    <name evidence="1" type="ORF">BWP39_13300</name>
</gene>
<evidence type="ECO:0008006" key="3">
    <source>
        <dbReference type="Google" id="ProtNLM"/>
    </source>
</evidence>
<dbReference type="AlphaFoldDB" id="A0A2A4EYM9"/>
<accession>A0A2A4EYM9</accession>
<sequence>MSTITRGSIEMKTRTLLAALTAAVAIASLSGCVVVPAQPGYAPYWHPAHYDVYGYYHPGHW</sequence>
<proteinExistence type="predicted"/>
<protein>
    <recommendedName>
        <fullName evidence="3">Lipoprotein</fullName>
    </recommendedName>
</protein>
<dbReference type="EMBL" id="MTZV01000004">
    <property type="protein sequence ID" value="PCE25498.1"/>
    <property type="molecule type" value="Genomic_DNA"/>
</dbReference>
<reference evidence="1 2" key="1">
    <citation type="submission" date="2017-01" db="EMBL/GenBank/DDBJ databases">
        <title>Whole-Genome Shotgun Sequencing of Two beta-Proteobacterial Species in Search of the Bulgecin Biosynthetic Cluster.</title>
        <authorList>
            <person name="Horsman M.E."/>
            <person name="Marous D.R."/>
            <person name="Li R."/>
            <person name="Oliver R.A."/>
            <person name="Byun B."/>
            <person name="Emrich S.J."/>
            <person name="Boggess B."/>
            <person name="Townsend C.A."/>
            <person name="Mobashery S."/>
        </authorList>
    </citation>
    <scope>NUCLEOTIDE SEQUENCE [LARGE SCALE GENOMIC DNA]</scope>
    <source>
        <strain evidence="1 2">ATCC 31363</strain>
    </source>
</reference>
<dbReference type="Proteomes" id="UP000218022">
    <property type="component" value="Unassembled WGS sequence"/>
</dbReference>